<gene>
    <name evidence="2" type="ORF">EEB11_07460</name>
</gene>
<evidence type="ECO:0000313" key="2">
    <source>
        <dbReference type="EMBL" id="TGD43815.1"/>
    </source>
</evidence>
<name>A0ABY2KRP7_9RHOB</name>
<organism evidence="2 3">
    <name type="scientific">Pseudotabrizicola sediminis</name>
    <dbReference type="NCBI Taxonomy" id="2486418"/>
    <lineage>
        <taxon>Bacteria</taxon>
        <taxon>Pseudomonadati</taxon>
        <taxon>Pseudomonadota</taxon>
        <taxon>Alphaproteobacteria</taxon>
        <taxon>Rhodobacterales</taxon>
        <taxon>Paracoccaceae</taxon>
        <taxon>Pseudotabrizicola</taxon>
    </lineage>
</organism>
<proteinExistence type="predicted"/>
<feature type="compositionally biased region" description="Polar residues" evidence="1">
    <location>
        <begin position="66"/>
        <end position="75"/>
    </location>
</feature>
<evidence type="ECO:0000256" key="1">
    <source>
        <dbReference type="SAM" id="MobiDB-lite"/>
    </source>
</evidence>
<evidence type="ECO:0000313" key="3">
    <source>
        <dbReference type="Proteomes" id="UP000297741"/>
    </source>
</evidence>
<dbReference type="Proteomes" id="UP000297741">
    <property type="component" value="Unassembled WGS sequence"/>
</dbReference>
<sequence>MSSEPTVNVFIKTLAEMLESQRERRTVRMRRQHKAQAERFLQTYRAGPDGELQPLSWTQERRQGESGLQGQTWAD</sequence>
<keyword evidence="3" id="KW-1185">Reference proteome</keyword>
<feature type="region of interest" description="Disordered" evidence="1">
    <location>
        <begin position="43"/>
        <end position="75"/>
    </location>
</feature>
<dbReference type="EMBL" id="RPEM01000004">
    <property type="protein sequence ID" value="TGD43815.1"/>
    <property type="molecule type" value="Genomic_DNA"/>
</dbReference>
<dbReference type="RefSeq" id="WP_135429844.1">
    <property type="nucleotide sequence ID" value="NZ_RPEM01000004.1"/>
</dbReference>
<comment type="caution">
    <text evidence="2">The sequence shown here is derived from an EMBL/GenBank/DDBJ whole genome shotgun (WGS) entry which is preliminary data.</text>
</comment>
<accession>A0ABY2KRP7</accession>
<reference evidence="2 3" key="1">
    <citation type="submission" date="2018-11" db="EMBL/GenBank/DDBJ databases">
        <title>Tabrizicola sp. isolated from sediment of alpine lake.</title>
        <authorList>
            <person name="Liu Z."/>
        </authorList>
    </citation>
    <scope>NUCLEOTIDE SEQUENCE [LARGE SCALE GENOMIC DNA]</scope>
    <source>
        <strain evidence="2 3">DRYC-M-16</strain>
    </source>
</reference>
<protein>
    <submittedName>
        <fullName evidence="2">Uncharacterized protein</fullName>
    </submittedName>
</protein>